<dbReference type="PANTHER" id="PTHR13363:SF6">
    <property type="entry name" value="RING FINGER AND SPRY DOMAIN-CONTAINING PROTEIN 1"/>
    <property type="match status" value="1"/>
</dbReference>
<keyword evidence="1" id="KW-0479">Metal-binding</keyword>
<evidence type="ECO:0000256" key="3">
    <source>
        <dbReference type="ARBA" id="ARBA00022833"/>
    </source>
</evidence>
<dbReference type="OMA" id="CKCKERL"/>
<evidence type="ECO:0000256" key="1">
    <source>
        <dbReference type="ARBA" id="ARBA00022723"/>
    </source>
</evidence>
<sequence>MGLCGCKCKERLGAARREATAVQSSSAQAQRIESPNQTTARHMYWRKANNTPQIIEALILDSLKAIRSLVENDQEPPEELFKLHNIADQDDGWIQIVNSMVQVVPIEEPLGPAVITLLLDDCPLPNKEAVLRLSHQFNLSGKNRVLRGKDPRRQRNICIVLGVLAEKLSGPSSVVVLTQGTLDFLISNLEEDVEPVVTLFSLIALEKFAQTKNVR</sequence>
<dbReference type="EMBL" id="ACPB03017360">
    <property type="status" value="NOT_ANNOTATED_CDS"/>
    <property type="molecule type" value="Genomic_DNA"/>
</dbReference>
<dbReference type="GO" id="GO:0005737">
    <property type="term" value="C:cytoplasm"/>
    <property type="evidence" value="ECO:0007669"/>
    <property type="project" value="TreeGrafter"/>
</dbReference>
<keyword evidence="3" id="KW-0862">Zinc</keyword>
<dbReference type="GO" id="GO:0051603">
    <property type="term" value="P:proteolysis involved in protein catabolic process"/>
    <property type="evidence" value="ECO:0007669"/>
    <property type="project" value="TreeGrafter"/>
</dbReference>
<dbReference type="HOGENOM" id="CLU_1284705_0_0_1"/>
<dbReference type="PANTHER" id="PTHR13363">
    <property type="entry name" value="RING FINGER AND SRY DOMAIN-CONTAINING"/>
    <property type="match status" value="1"/>
</dbReference>
<feature type="compositionally biased region" description="Polar residues" evidence="4">
    <location>
        <begin position="31"/>
        <end position="40"/>
    </location>
</feature>
<dbReference type="Proteomes" id="UP000015103">
    <property type="component" value="Unassembled WGS sequence"/>
</dbReference>
<keyword evidence="6" id="KW-1185">Reference proteome</keyword>
<dbReference type="VEuPathDB" id="VectorBase:RPRC014068"/>
<protein>
    <submittedName>
        <fullName evidence="5">Uncharacterized protein</fullName>
    </submittedName>
</protein>
<dbReference type="STRING" id="13249.T1ICP8"/>
<dbReference type="AlphaFoldDB" id="T1ICP8"/>
<reference evidence="5" key="1">
    <citation type="submission" date="2015-05" db="UniProtKB">
        <authorList>
            <consortium name="EnsemblMetazoa"/>
        </authorList>
    </citation>
    <scope>IDENTIFICATION</scope>
</reference>
<evidence type="ECO:0000313" key="5">
    <source>
        <dbReference type="EnsemblMetazoa" id="RPRC014068-PA"/>
    </source>
</evidence>
<name>T1ICP8_RHOPR</name>
<feature type="region of interest" description="Disordered" evidence="4">
    <location>
        <begin position="19"/>
        <end position="40"/>
    </location>
</feature>
<organism evidence="5 6">
    <name type="scientific">Rhodnius prolixus</name>
    <name type="common">Triatomid bug</name>
    <dbReference type="NCBI Taxonomy" id="13249"/>
    <lineage>
        <taxon>Eukaryota</taxon>
        <taxon>Metazoa</taxon>
        <taxon>Ecdysozoa</taxon>
        <taxon>Arthropoda</taxon>
        <taxon>Hexapoda</taxon>
        <taxon>Insecta</taxon>
        <taxon>Pterygota</taxon>
        <taxon>Neoptera</taxon>
        <taxon>Paraneoptera</taxon>
        <taxon>Hemiptera</taxon>
        <taxon>Heteroptera</taxon>
        <taxon>Panheteroptera</taxon>
        <taxon>Cimicomorpha</taxon>
        <taxon>Reduviidae</taxon>
        <taxon>Triatominae</taxon>
        <taxon>Rhodnius</taxon>
    </lineage>
</organism>
<dbReference type="GO" id="GO:0004842">
    <property type="term" value="F:ubiquitin-protein transferase activity"/>
    <property type="evidence" value="ECO:0007669"/>
    <property type="project" value="InterPro"/>
</dbReference>
<proteinExistence type="predicted"/>
<dbReference type="GO" id="GO:0008270">
    <property type="term" value="F:zinc ion binding"/>
    <property type="evidence" value="ECO:0007669"/>
    <property type="project" value="UniProtKB-KW"/>
</dbReference>
<feature type="compositionally biased region" description="Low complexity" evidence="4">
    <location>
        <begin position="21"/>
        <end position="30"/>
    </location>
</feature>
<dbReference type="eggNOG" id="KOG2242">
    <property type="taxonomic scope" value="Eukaryota"/>
</dbReference>
<dbReference type="InterPro" id="IPR045129">
    <property type="entry name" value="RNF123/RKP/RSPRY1"/>
</dbReference>
<accession>T1ICP8</accession>
<evidence type="ECO:0000256" key="2">
    <source>
        <dbReference type="ARBA" id="ARBA00022771"/>
    </source>
</evidence>
<dbReference type="EnsemblMetazoa" id="RPRC014068-RA">
    <property type="protein sequence ID" value="RPRC014068-PA"/>
    <property type="gene ID" value="RPRC014068"/>
</dbReference>
<evidence type="ECO:0000256" key="4">
    <source>
        <dbReference type="SAM" id="MobiDB-lite"/>
    </source>
</evidence>
<evidence type="ECO:0000313" key="6">
    <source>
        <dbReference type="Proteomes" id="UP000015103"/>
    </source>
</evidence>
<keyword evidence="2" id="KW-0863">Zinc-finger</keyword>
<dbReference type="InParanoid" id="T1ICP8"/>